<keyword evidence="2" id="KW-0472">Membrane</keyword>
<feature type="compositionally biased region" description="Basic and acidic residues" evidence="1">
    <location>
        <begin position="2166"/>
        <end position="2185"/>
    </location>
</feature>
<dbReference type="InterPro" id="IPR015914">
    <property type="entry name" value="PAPs_N"/>
</dbReference>
<reference evidence="4 5" key="1">
    <citation type="journal article" date="2016" name="Nat. Commun.">
        <title>Thousands of microbial genomes shed light on interconnected biogeochemical processes in an aquifer system.</title>
        <authorList>
            <person name="Anantharaman K."/>
            <person name="Brown C.T."/>
            <person name="Hug L.A."/>
            <person name="Sharon I."/>
            <person name="Castelle C.J."/>
            <person name="Probst A.J."/>
            <person name="Thomas B.C."/>
            <person name="Singh A."/>
            <person name="Wilkins M.J."/>
            <person name="Karaoz U."/>
            <person name="Brodie E.L."/>
            <person name="Williams K.H."/>
            <person name="Hubbard S.S."/>
            <person name="Banfield J.F."/>
        </authorList>
    </citation>
    <scope>NUCLEOTIDE SEQUENCE [LARGE SCALE GENOMIC DNA]</scope>
</reference>
<dbReference type="CDD" id="cd00063">
    <property type="entry name" value="FN3"/>
    <property type="match status" value="1"/>
</dbReference>
<dbReference type="STRING" id="1802610.A2W32_00460"/>
<name>A0A1F4V1L1_UNCKA</name>
<feature type="region of interest" description="Disordered" evidence="1">
    <location>
        <begin position="2166"/>
        <end position="2227"/>
    </location>
</feature>
<feature type="region of interest" description="Disordered" evidence="1">
    <location>
        <begin position="1302"/>
        <end position="1326"/>
    </location>
</feature>
<dbReference type="InterPro" id="IPR036116">
    <property type="entry name" value="FN3_sf"/>
</dbReference>
<dbReference type="GO" id="GO:0046872">
    <property type="term" value="F:metal ion binding"/>
    <property type="evidence" value="ECO:0007669"/>
    <property type="project" value="InterPro"/>
</dbReference>
<feature type="compositionally biased region" description="Basic and acidic residues" evidence="1">
    <location>
        <begin position="2218"/>
        <end position="2227"/>
    </location>
</feature>
<dbReference type="EMBL" id="MEUT01000029">
    <property type="protein sequence ID" value="OGC51105.1"/>
    <property type="molecule type" value="Genomic_DNA"/>
</dbReference>
<feature type="region of interest" description="Disordered" evidence="1">
    <location>
        <begin position="1507"/>
        <end position="1536"/>
    </location>
</feature>
<dbReference type="SMART" id="SM00060">
    <property type="entry name" value="FN3"/>
    <property type="match status" value="2"/>
</dbReference>
<dbReference type="InterPro" id="IPR008969">
    <property type="entry name" value="CarboxyPept-like_regulatory"/>
</dbReference>
<feature type="compositionally biased region" description="Low complexity" evidence="1">
    <location>
        <begin position="1512"/>
        <end position="1535"/>
    </location>
</feature>
<dbReference type="InterPro" id="IPR003961">
    <property type="entry name" value="FN3_dom"/>
</dbReference>
<organism evidence="4 5">
    <name type="scientific">candidate division WWE3 bacterium RBG_16_37_10</name>
    <dbReference type="NCBI Taxonomy" id="1802610"/>
    <lineage>
        <taxon>Bacteria</taxon>
        <taxon>Katanobacteria</taxon>
    </lineage>
</organism>
<sequence>MLFKKVVKLVLIICLIVIAHLYWTKSVFATSAIEQQINILDQIFYTTSTTDNPTDNSLGLVRWTSGSYTGATVYFEADIKITSLGTVTATLYDSAGNAVSGGTATCTNCTSDLTRSRSSAITLTDGTDYTVRLKTTAGAGLLNSARLIVVQSDATKLTGTESHVELGNSEGKSETSHTSLTNKKLYYYDSSIFTPDPTAYFEASFRPSTPALEQQINIVDQEFYTTSSTYTPTDNSLGLVRWTSDSYTGATVYFEADIINSATGTINAALYDSVGTVVSGSETSCVNCTSQFYRTRSSAITLTNNTDYTVRIKTGNGTVRIRAARLIIIQSNSTKITDTESHIELGNTEGVSATSFTSLTNKKLYNYDSSVFTPTPTASFEASFRPSSPSLEQQINIIDQSYATTSASYVPTDLSLGFIRWTSGHYNSATIYFEADLSISASGTVTAGLFDSSGNAVSGGEASCTNCTSAITRNRSSAITLVDGTNYTVRVKSSNGTGTLKAARLVILQSDGSKLTDTATYIEIGNNVTSITNTTYSDLTDFKIYRYDNNAFSPAPETAPGDVLFHASLKIADAADSIEAELYNSNGTAQVAELTHTGDTTWTLVTAANVDGDTDWDTVNDDQYYVRVKCTDNNGGGCSGAISNAKLVLYQSAAAGITTTEVVHQYINTVQTDADTGYTSKEFPNAFNPYNFGVHPVVYYEATMKTSAGTGYTQLINQTRNTTISSSEITTTLTTYNRVRGSTDVVMNFYRTGDQNIIPQLKNSASNTTSVSSSWLVIQLINIPTSGPTGSVELYNDSDSVSVSGSEVSSTTATFTRFRSGIISLTTAKNYSVRAKSAILINAKLILNQTAAGGVTNTEIVHQYINTLATDSDNGYSDQEVSNAFNPLNFGVHPSVYFEATMKTSAGTGYTQIKNDTLNTAITGTEITTTSTSYARVRGASDIILNFYRTGNQEIEAQIKNGASNTTSVSSSWLIVRLANLPTGGPTGAVELYNDTDTSSISGSEVTSTNSSFTRVRSGSVTLTTAKNYSVRLKSAIIVNAKLVLNQTDSEGVTDTESIQQYINTGRTDSDTSDTAVDNTNQFTPGSFSGGTFAEFFECTLKTTAGTGYCSLRNDTAGAFITGAVLTTTSTSYTRVRSGDVTANMPGTNANMDTYLRNSASNTTSGASSWILIQSSDLTGIPRSPSSLAQYKSDGITSISTGGYTEQTSVVLSFSMEDPNSSDTLTPSVEVRPIGTSFTDTATHSGSAVAYSGSPVTGTVTVPSLTADTGYHWQAKICDAASNCSSWVSYGGNAESAADFTIDTSAPTTPGTPSTTTPTTDTTPSWTWTASTDSGSGLAATPYTVEWCQDSGFSGCGANTATSATNSYTHATALAEGTWYLRVKATDVVGNVSSYSSNGTVVIDTTAPTTPGTPASTSLTTDTTPEWTWTASTDSGVGLATTPYTVDWCQDSGFSGCGSNTSTSSTNSFTHTTALATGTWYFRVKAEDIVGNVSAYSSNGTFTISAASTGDTTKPSKPGTPKTTTPTNNNKPKWTWSSSTDNVALDSDNPYYVQWCKNNNFRNCNSNVDTSDDNSYRHGDALSDGTWYFRVKAKDSSGNYSSYSNKGTVVIDTTAPTITITSTTVTETSISVSWTTNEKSQTIIEWGTSSSYGKSYSKTALTTTHSYNISNLTAGTLYYLKITSKDKLTNTGNVTFQRQTIAPPEDTLITDINVVINSPTSATINWKTNHAATSEIDYGLSTNFTDQTISTDKVVIHSMTLVGLTPDTTYFYEIISVGNTTAVNAFRTFDTPAIEITQETTESTDTRESTSTIDEVIETVEDIVDTITDTIKDITDKITEIIRTEEFNKTTDTVFAIGLKKLIRDLPIPQVIKDIAEKAIEVIKSPQTQKIITFVAVAGNIATALTVLPNIKEIIYTLNQIKHVNILGLLFGLFRKKKNPWGIVYDSQTKQPLDPVILTLTDASGKIYQTISDIYGRYEFIVDPGMYTLSAIKTNYTFPSKLLAGKKDDGIYDNLYFGEPINIQQDQKIQVHIPMDRENVDWNQLEKQKMGIVSRNGHLYKVVDLMFNATLILNILSLSLSYSLEKIIIFSLFVFLYTYHNYIKSHKPWGIVTNFENRPLGGIILRLVHVKFPKISGAIAVTKDNGRYNFLVRKGTYQIVAHKKNPDGTTREINRSKVMDVKKEQGSLGPDFKVDAKEESKPETKQDSATNTNPDASPDNKLDTNNK</sequence>
<dbReference type="InterPro" id="IPR013783">
    <property type="entry name" value="Ig-like_fold"/>
</dbReference>
<accession>A0A1F4V1L1</accession>
<dbReference type="Pfam" id="PF16656">
    <property type="entry name" value="Pur_ac_phosph_N"/>
    <property type="match status" value="1"/>
</dbReference>
<feature type="compositionally biased region" description="Basic and acidic residues" evidence="1">
    <location>
        <begin position="2192"/>
        <end position="2206"/>
    </location>
</feature>
<feature type="domain" description="Fibronectin type-III" evidence="3">
    <location>
        <begin position="1616"/>
        <end position="1706"/>
    </location>
</feature>
<dbReference type="SUPFAM" id="SSF49265">
    <property type="entry name" value="Fibronectin type III"/>
    <property type="match status" value="1"/>
</dbReference>
<feature type="region of interest" description="Disordered" evidence="1">
    <location>
        <begin position="1406"/>
        <end position="1427"/>
    </location>
</feature>
<dbReference type="GO" id="GO:0003993">
    <property type="term" value="F:acid phosphatase activity"/>
    <property type="evidence" value="ECO:0007669"/>
    <property type="project" value="InterPro"/>
</dbReference>
<feature type="compositionally biased region" description="Low complexity" evidence="1">
    <location>
        <begin position="1304"/>
        <end position="1326"/>
    </location>
</feature>
<dbReference type="Gene3D" id="2.60.40.380">
    <property type="entry name" value="Purple acid phosphatase-like, N-terminal"/>
    <property type="match status" value="1"/>
</dbReference>
<keyword evidence="2" id="KW-1133">Transmembrane helix</keyword>
<feature type="domain" description="Fibronectin type-III" evidence="3">
    <location>
        <begin position="1410"/>
        <end position="1507"/>
    </location>
</feature>
<evidence type="ECO:0000313" key="4">
    <source>
        <dbReference type="EMBL" id="OGC51105.1"/>
    </source>
</evidence>
<dbReference type="Gene3D" id="2.60.40.10">
    <property type="entry name" value="Immunoglobulins"/>
    <property type="match status" value="4"/>
</dbReference>
<dbReference type="Gene3D" id="2.60.40.1120">
    <property type="entry name" value="Carboxypeptidase-like, regulatory domain"/>
    <property type="match status" value="1"/>
</dbReference>
<proteinExistence type="predicted"/>
<evidence type="ECO:0000259" key="3">
    <source>
        <dbReference type="PROSITE" id="PS50853"/>
    </source>
</evidence>
<evidence type="ECO:0000256" key="2">
    <source>
        <dbReference type="SAM" id="Phobius"/>
    </source>
</evidence>
<dbReference type="Proteomes" id="UP000177371">
    <property type="component" value="Unassembled WGS sequence"/>
</dbReference>
<protein>
    <recommendedName>
        <fullName evidence="3">Fibronectin type-III domain-containing protein</fullName>
    </recommendedName>
</protein>
<dbReference type="PROSITE" id="PS50853">
    <property type="entry name" value="FN3"/>
    <property type="match status" value="3"/>
</dbReference>
<feature type="transmembrane region" description="Helical" evidence="2">
    <location>
        <begin position="2082"/>
        <end position="2099"/>
    </location>
</feature>
<comment type="caution">
    <text evidence="4">The sequence shown here is derived from an EMBL/GenBank/DDBJ whole genome shotgun (WGS) entry which is preliminary data.</text>
</comment>
<keyword evidence="2" id="KW-0812">Transmembrane</keyword>
<evidence type="ECO:0000256" key="1">
    <source>
        <dbReference type="SAM" id="MobiDB-lite"/>
    </source>
</evidence>
<dbReference type="SUPFAM" id="SSF49464">
    <property type="entry name" value="Carboxypeptidase regulatory domain-like"/>
    <property type="match status" value="2"/>
</dbReference>
<evidence type="ECO:0000313" key="5">
    <source>
        <dbReference type="Proteomes" id="UP000177371"/>
    </source>
</evidence>
<feature type="domain" description="Fibronectin type-III" evidence="3">
    <location>
        <begin position="1309"/>
        <end position="1409"/>
    </location>
</feature>
<gene>
    <name evidence="4" type="ORF">A2W32_00460</name>
</gene>